<dbReference type="NCBIfam" id="NF008979">
    <property type="entry name" value="PRK12325.1"/>
    <property type="match status" value="1"/>
</dbReference>
<evidence type="ECO:0000256" key="8">
    <source>
        <dbReference type="ARBA" id="ARBA00023146"/>
    </source>
</evidence>
<evidence type="ECO:0000256" key="7">
    <source>
        <dbReference type="ARBA" id="ARBA00022917"/>
    </source>
</evidence>
<dbReference type="GO" id="GO:0004827">
    <property type="term" value="F:proline-tRNA ligase activity"/>
    <property type="evidence" value="ECO:0007669"/>
    <property type="project" value="UniProtKB-UniRule"/>
</dbReference>
<dbReference type="Gene3D" id="3.40.50.800">
    <property type="entry name" value="Anticodon-binding domain"/>
    <property type="match status" value="1"/>
</dbReference>
<comment type="subunit">
    <text evidence="2 10">Homodimer.</text>
</comment>
<evidence type="ECO:0000256" key="10">
    <source>
        <dbReference type="HAMAP-Rule" id="MF_01570"/>
    </source>
</evidence>
<dbReference type="EMBL" id="FORY01000005">
    <property type="protein sequence ID" value="SFJ45404.1"/>
    <property type="molecule type" value="Genomic_DNA"/>
</dbReference>
<dbReference type="InterPro" id="IPR004154">
    <property type="entry name" value="Anticodon-bd"/>
</dbReference>
<dbReference type="GO" id="GO:0005829">
    <property type="term" value="C:cytosol"/>
    <property type="evidence" value="ECO:0007669"/>
    <property type="project" value="TreeGrafter"/>
</dbReference>
<evidence type="ECO:0000259" key="11">
    <source>
        <dbReference type="PROSITE" id="PS50862"/>
    </source>
</evidence>
<dbReference type="GeneID" id="98664746"/>
<dbReference type="InterPro" id="IPR044140">
    <property type="entry name" value="ProRS_anticodon_short"/>
</dbReference>
<evidence type="ECO:0000313" key="12">
    <source>
        <dbReference type="EMBL" id="SFJ45404.1"/>
    </source>
</evidence>
<dbReference type="PANTHER" id="PTHR42753:SF2">
    <property type="entry name" value="PROLINE--TRNA LIGASE"/>
    <property type="match status" value="1"/>
</dbReference>
<evidence type="ECO:0000256" key="3">
    <source>
        <dbReference type="ARBA" id="ARBA00022490"/>
    </source>
</evidence>
<evidence type="ECO:0000256" key="5">
    <source>
        <dbReference type="ARBA" id="ARBA00022741"/>
    </source>
</evidence>
<organism evidence="12 13">
    <name type="scientific">Celeribacter halophilus</name>
    <dbReference type="NCBI Taxonomy" id="576117"/>
    <lineage>
        <taxon>Bacteria</taxon>
        <taxon>Pseudomonadati</taxon>
        <taxon>Pseudomonadota</taxon>
        <taxon>Alphaproteobacteria</taxon>
        <taxon>Rhodobacterales</taxon>
        <taxon>Roseobacteraceae</taxon>
        <taxon>Celeribacter</taxon>
    </lineage>
</organism>
<dbReference type="GO" id="GO:0005524">
    <property type="term" value="F:ATP binding"/>
    <property type="evidence" value="ECO:0007669"/>
    <property type="project" value="UniProtKB-UniRule"/>
</dbReference>
<comment type="subcellular location">
    <subcellularLocation>
        <location evidence="1 10">Cytoplasm</location>
    </subcellularLocation>
</comment>
<dbReference type="HAMAP" id="MF_01570">
    <property type="entry name" value="Pro_tRNA_synth_type2"/>
    <property type="match status" value="1"/>
</dbReference>
<evidence type="ECO:0000313" key="13">
    <source>
        <dbReference type="Proteomes" id="UP000183299"/>
    </source>
</evidence>
<keyword evidence="7 10" id="KW-0648">Protein biosynthesis</keyword>
<dbReference type="RefSeq" id="WP_066599396.1">
    <property type="nucleotide sequence ID" value="NZ_FORY01000005.1"/>
</dbReference>
<dbReference type="GO" id="GO:0006433">
    <property type="term" value="P:prolyl-tRNA aminoacylation"/>
    <property type="evidence" value="ECO:0007669"/>
    <property type="project" value="UniProtKB-UniRule"/>
</dbReference>
<evidence type="ECO:0000256" key="2">
    <source>
        <dbReference type="ARBA" id="ARBA00011738"/>
    </source>
</evidence>
<dbReference type="InterPro" id="IPR002316">
    <property type="entry name" value="Pro-tRNA-ligase_IIa"/>
</dbReference>
<dbReference type="InterPro" id="IPR004500">
    <property type="entry name" value="Pro-tRNA-synth_IIa_bac-type"/>
</dbReference>
<proteinExistence type="inferred from homology"/>
<dbReference type="PROSITE" id="PS50862">
    <property type="entry name" value="AA_TRNA_LIGASE_II"/>
    <property type="match status" value="1"/>
</dbReference>
<dbReference type="PRINTS" id="PR01046">
    <property type="entry name" value="TRNASYNTHPRO"/>
</dbReference>
<comment type="catalytic activity">
    <reaction evidence="9 10">
        <text>tRNA(Pro) + L-proline + ATP = L-prolyl-tRNA(Pro) + AMP + diphosphate</text>
        <dbReference type="Rhea" id="RHEA:14305"/>
        <dbReference type="Rhea" id="RHEA-COMP:9700"/>
        <dbReference type="Rhea" id="RHEA-COMP:9702"/>
        <dbReference type="ChEBI" id="CHEBI:30616"/>
        <dbReference type="ChEBI" id="CHEBI:33019"/>
        <dbReference type="ChEBI" id="CHEBI:60039"/>
        <dbReference type="ChEBI" id="CHEBI:78442"/>
        <dbReference type="ChEBI" id="CHEBI:78532"/>
        <dbReference type="ChEBI" id="CHEBI:456215"/>
        <dbReference type="EC" id="6.1.1.15"/>
    </reaction>
</comment>
<reference evidence="12 13" key="1">
    <citation type="submission" date="2016-10" db="EMBL/GenBank/DDBJ databases">
        <authorList>
            <person name="de Groot N.N."/>
        </authorList>
    </citation>
    <scope>NUCLEOTIDE SEQUENCE [LARGE SCALE GENOMIC DNA]</scope>
    <source>
        <strain evidence="12 13">CGMCC 1.8891</strain>
    </source>
</reference>
<feature type="domain" description="Aminoacyl-transfer RNA synthetases class-II family profile" evidence="11">
    <location>
        <begin position="38"/>
        <end position="341"/>
    </location>
</feature>
<dbReference type="SUPFAM" id="SSF52954">
    <property type="entry name" value="Class II aaRS ABD-related"/>
    <property type="match status" value="1"/>
</dbReference>
<dbReference type="CDD" id="cd00779">
    <property type="entry name" value="ProRS_core_prok"/>
    <property type="match status" value="1"/>
</dbReference>
<keyword evidence="3 10" id="KW-0963">Cytoplasm</keyword>
<dbReference type="InterPro" id="IPR006195">
    <property type="entry name" value="aa-tRNA-synth_II"/>
</dbReference>
<dbReference type="FunFam" id="3.40.50.800:FF:000032">
    <property type="entry name" value="Proline--tRNA ligase"/>
    <property type="match status" value="1"/>
</dbReference>
<accession>A0A1I3RFJ0</accession>
<protein>
    <recommendedName>
        <fullName evidence="10">Proline--tRNA ligase</fullName>
        <ecNumber evidence="10">6.1.1.15</ecNumber>
    </recommendedName>
    <alternativeName>
        <fullName evidence="10">Prolyl-tRNA synthetase</fullName>
        <shortName evidence="10">ProRS</shortName>
    </alternativeName>
</protein>
<dbReference type="AlphaFoldDB" id="A0A1I3RFJ0"/>
<dbReference type="Pfam" id="PF03129">
    <property type="entry name" value="HGTP_anticodon"/>
    <property type="match status" value="1"/>
</dbReference>
<name>A0A1I3RFJ0_9RHOB</name>
<gene>
    <name evidence="10" type="primary">proS</name>
    <name evidence="12" type="ORF">SAMN04488138_10580</name>
</gene>
<dbReference type="SUPFAM" id="SSF55681">
    <property type="entry name" value="Class II aaRS and biotin synthetases"/>
    <property type="match status" value="1"/>
</dbReference>
<evidence type="ECO:0000256" key="1">
    <source>
        <dbReference type="ARBA" id="ARBA00004496"/>
    </source>
</evidence>
<keyword evidence="6 10" id="KW-0067">ATP-binding</keyword>
<dbReference type="InterPro" id="IPR050062">
    <property type="entry name" value="Pro-tRNA_synthetase"/>
</dbReference>
<dbReference type="InterPro" id="IPR045864">
    <property type="entry name" value="aa-tRNA-synth_II/BPL/LPL"/>
</dbReference>
<keyword evidence="4 10" id="KW-0436">Ligase</keyword>
<dbReference type="Proteomes" id="UP000183299">
    <property type="component" value="Unassembled WGS sequence"/>
</dbReference>
<dbReference type="Gene3D" id="3.30.930.10">
    <property type="entry name" value="Bira Bifunctional Protein, Domain 2"/>
    <property type="match status" value="1"/>
</dbReference>
<keyword evidence="5 10" id="KW-0547">Nucleotide-binding</keyword>
<dbReference type="CDD" id="cd00861">
    <property type="entry name" value="ProRS_anticodon_short"/>
    <property type="match status" value="1"/>
</dbReference>
<sequence length="445" mass="50744">MRLSRYFLPVLKETPSEAQIASHRLMLRAGMIRQQSAGIYSWLPLGYKVLKNIENIVHEEQQRAGHIPLLMPTLQSADLWRESGRYDDYGEEMLRITDRHGRDMLYGPTNEEMITDIFRSYVKSYKDLPLTLYHIQWKFRDEIRPRFGVMRGREFYMKDGYNFDLTKEDALHAYNRHLVSYLRTYERMGLQAIPMRADGGPIGGDYTHEFLVLADTGESEVFYDSEITDLKFGDREIDYDNVEQCQAVLEEFTSRYARTDETHDEAVFAEVPEERRRSARGIEVGQIFYFGTKYSEAMGATVQGPDGKPTPVHMGSHGIGVSRLLGAIIEASHDDKGIIWPEGVTPFHVGIVNLKQGDEEADAACEALYKSFEALGLEPLYDDRKERAGGKFATMDLIGLPWRITVGPRGLKNGVVEVTSRRTGESEEMTPELAVEKIAKIYADL</sequence>
<dbReference type="InterPro" id="IPR002314">
    <property type="entry name" value="aa-tRNA-synt_IIb"/>
</dbReference>
<dbReference type="NCBIfam" id="TIGR00409">
    <property type="entry name" value="proS_fam_II"/>
    <property type="match status" value="1"/>
</dbReference>
<dbReference type="STRING" id="576117.SAMN04488138_10580"/>
<comment type="similarity">
    <text evidence="10">Belongs to the class-II aminoacyl-tRNA synthetase family. ProS type 2 subfamily.</text>
</comment>
<keyword evidence="8 10" id="KW-0030">Aminoacyl-tRNA synthetase</keyword>
<dbReference type="EC" id="6.1.1.15" evidence="10"/>
<dbReference type="InterPro" id="IPR023716">
    <property type="entry name" value="Prolyl-tRNA_ligase_IIa_type2"/>
</dbReference>
<dbReference type="InterPro" id="IPR033730">
    <property type="entry name" value="ProRS_core_prok"/>
</dbReference>
<evidence type="ECO:0000256" key="9">
    <source>
        <dbReference type="ARBA" id="ARBA00047671"/>
    </source>
</evidence>
<dbReference type="Pfam" id="PF00587">
    <property type="entry name" value="tRNA-synt_2b"/>
    <property type="match status" value="1"/>
</dbReference>
<dbReference type="PANTHER" id="PTHR42753">
    <property type="entry name" value="MITOCHONDRIAL RIBOSOME PROTEIN L39/PROLYL-TRNA LIGASE FAMILY MEMBER"/>
    <property type="match status" value="1"/>
</dbReference>
<keyword evidence="13" id="KW-1185">Reference proteome</keyword>
<evidence type="ECO:0000256" key="6">
    <source>
        <dbReference type="ARBA" id="ARBA00022840"/>
    </source>
</evidence>
<comment type="function">
    <text evidence="10">Catalyzes the attachment of proline to tRNA(Pro) in a two-step reaction: proline is first activated by ATP to form Pro-AMP and then transferred to the acceptor end of tRNA(Pro).</text>
</comment>
<dbReference type="InterPro" id="IPR036621">
    <property type="entry name" value="Anticodon-bd_dom_sf"/>
</dbReference>
<dbReference type="OrthoDB" id="9809052at2"/>
<dbReference type="FunFam" id="3.30.930.10:FF:000042">
    <property type="entry name" value="probable proline--tRNA ligase, mitochondrial"/>
    <property type="match status" value="1"/>
</dbReference>
<evidence type="ECO:0000256" key="4">
    <source>
        <dbReference type="ARBA" id="ARBA00022598"/>
    </source>
</evidence>